<evidence type="ECO:0008006" key="4">
    <source>
        <dbReference type="Google" id="ProtNLM"/>
    </source>
</evidence>
<dbReference type="Proteomes" id="UP001151760">
    <property type="component" value="Unassembled WGS sequence"/>
</dbReference>
<sequence>MANTTPIVTIVTKTANKEKTQKETDKVNIHDFYEEHYDDILPIIMDKVRRDKQKEVHARLDFGESSKKGRRAREGSQNSSVGISPARYHSPLGRPKMHDRLRYERNMFNHLSHRRKSVHERLSDTYSLSITRSGPSRTSSRDPSHTRGRSPSRDRTRYKNRLHGVEESYDGTYSPQGTKTQYGGRSHDKGRSRSLKRWRKSKSPPSSESKSCTSNTGHRKPRTKRGRTSDEKDRVVPWSCEDVDPFTLGIRNFKSLRKTRMTNNVKTYDGTGDPEDHLKIFQAATQKDLEAAFLAYFMQQKKCVKDPVEIHNIKQRDGETIEEFMERFKFESGRMKGPPKCMRIFGFMHGVNNPELTKRLNEHVPKTVDEMMITTTEFIRTPKEIFATDKRSSSKFCEFHNDKGHITDECMLLKKPIEELVKAGKLSHFIKEMRQDKDKQNGRKKEASAKKKPRPSI</sequence>
<evidence type="ECO:0000313" key="2">
    <source>
        <dbReference type="EMBL" id="GJT56645.1"/>
    </source>
</evidence>
<feature type="compositionally biased region" description="Basic residues" evidence="1">
    <location>
        <begin position="192"/>
        <end position="202"/>
    </location>
</feature>
<feature type="compositionally biased region" description="Basic residues" evidence="1">
    <location>
        <begin position="217"/>
        <end position="226"/>
    </location>
</feature>
<organism evidence="2 3">
    <name type="scientific">Tanacetum coccineum</name>
    <dbReference type="NCBI Taxonomy" id="301880"/>
    <lineage>
        <taxon>Eukaryota</taxon>
        <taxon>Viridiplantae</taxon>
        <taxon>Streptophyta</taxon>
        <taxon>Embryophyta</taxon>
        <taxon>Tracheophyta</taxon>
        <taxon>Spermatophyta</taxon>
        <taxon>Magnoliopsida</taxon>
        <taxon>eudicotyledons</taxon>
        <taxon>Gunneridae</taxon>
        <taxon>Pentapetalae</taxon>
        <taxon>asterids</taxon>
        <taxon>campanulids</taxon>
        <taxon>Asterales</taxon>
        <taxon>Asteraceae</taxon>
        <taxon>Asteroideae</taxon>
        <taxon>Anthemideae</taxon>
        <taxon>Anthemidinae</taxon>
        <taxon>Tanacetum</taxon>
    </lineage>
</organism>
<feature type="compositionally biased region" description="Polar residues" evidence="1">
    <location>
        <begin position="171"/>
        <end position="183"/>
    </location>
</feature>
<proteinExistence type="predicted"/>
<feature type="region of interest" description="Disordered" evidence="1">
    <location>
        <begin position="431"/>
        <end position="457"/>
    </location>
</feature>
<dbReference type="EMBL" id="BQNB010016864">
    <property type="protein sequence ID" value="GJT56645.1"/>
    <property type="molecule type" value="Genomic_DNA"/>
</dbReference>
<feature type="compositionally biased region" description="Basic and acidic residues" evidence="1">
    <location>
        <begin position="139"/>
        <end position="157"/>
    </location>
</feature>
<feature type="region of interest" description="Disordered" evidence="1">
    <location>
        <begin position="59"/>
        <end position="96"/>
    </location>
</feature>
<evidence type="ECO:0000256" key="1">
    <source>
        <dbReference type="SAM" id="MobiDB-lite"/>
    </source>
</evidence>
<reference evidence="2" key="2">
    <citation type="submission" date="2022-01" db="EMBL/GenBank/DDBJ databases">
        <authorList>
            <person name="Yamashiro T."/>
            <person name="Shiraishi A."/>
            <person name="Satake H."/>
            <person name="Nakayama K."/>
        </authorList>
    </citation>
    <scope>NUCLEOTIDE SEQUENCE</scope>
</reference>
<feature type="compositionally biased region" description="Basic and acidic residues" evidence="1">
    <location>
        <begin position="431"/>
        <end position="449"/>
    </location>
</feature>
<evidence type="ECO:0000313" key="3">
    <source>
        <dbReference type="Proteomes" id="UP001151760"/>
    </source>
</evidence>
<dbReference type="PANTHER" id="PTHR33223:SF11">
    <property type="entry name" value="ELEMENT PROTEIN, PUTATIVE-RELATED"/>
    <property type="match status" value="1"/>
</dbReference>
<accession>A0ABQ5F085</accession>
<feature type="compositionally biased region" description="Polar residues" evidence="1">
    <location>
        <begin position="124"/>
        <end position="138"/>
    </location>
</feature>
<name>A0ABQ5F085_9ASTR</name>
<dbReference type="PANTHER" id="PTHR33223">
    <property type="entry name" value="CCHC-TYPE DOMAIN-CONTAINING PROTEIN"/>
    <property type="match status" value="1"/>
</dbReference>
<protein>
    <recommendedName>
        <fullName evidence="4">Reverse transcriptase domain-containing protein</fullName>
    </recommendedName>
</protein>
<gene>
    <name evidence="2" type="ORF">Tco_0991699</name>
</gene>
<feature type="region of interest" description="Disordered" evidence="1">
    <location>
        <begin position="112"/>
        <end position="234"/>
    </location>
</feature>
<reference evidence="2" key="1">
    <citation type="journal article" date="2022" name="Int. J. Mol. Sci.">
        <title>Draft Genome of Tanacetum Coccineum: Genomic Comparison of Closely Related Tanacetum-Family Plants.</title>
        <authorList>
            <person name="Yamashiro T."/>
            <person name="Shiraishi A."/>
            <person name="Nakayama K."/>
            <person name="Satake H."/>
        </authorList>
    </citation>
    <scope>NUCLEOTIDE SEQUENCE</scope>
</reference>
<keyword evidence="3" id="KW-1185">Reference proteome</keyword>
<comment type="caution">
    <text evidence="2">The sequence shown here is derived from an EMBL/GenBank/DDBJ whole genome shotgun (WGS) entry which is preliminary data.</text>
</comment>